<keyword evidence="1" id="KW-1133">Transmembrane helix</keyword>
<evidence type="ECO:0000313" key="3">
    <source>
        <dbReference type="EMBL" id="SDU28299.1"/>
    </source>
</evidence>
<dbReference type="GO" id="GO:0005886">
    <property type="term" value="C:plasma membrane"/>
    <property type="evidence" value="ECO:0007669"/>
    <property type="project" value="UniProtKB-ARBA"/>
</dbReference>
<dbReference type="InterPro" id="IPR032816">
    <property type="entry name" value="VTT_dom"/>
</dbReference>
<feature type="transmembrane region" description="Helical" evidence="1">
    <location>
        <begin position="141"/>
        <end position="162"/>
    </location>
</feature>
<keyword evidence="1" id="KW-0472">Membrane</keyword>
<protein>
    <submittedName>
        <fullName evidence="3">Uncharacterized membrane protein YdjX, TVP38/TMEM64 family, SNARE-associated domain</fullName>
    </submittedName>
</protein>
<reference evidence="4" key="1">
    <citation type="submission" date="2016-10" db="EMBL/GenBank/DDBJ databases">
        <authorList>
            <person name="Varghese N."/>
            <person name="Submissions S."/>
        </authorList>
    </citation>
    <scope>NUCLEOTIDE SEQUENCE [LARGE SCALE GENOMIC DNA]</scope>
    <source>
        <strain evidence="4">CECT 8338</strain>
    </source>
</reference>
<dbReference type="Proteomes" id="UP000243924">
    <property type="component" value="Chromosome I"/>
</dbReference>
<name>A0A1H2H978_9GAMM</name>
<keyword evidence="1" id="KW-0812">Transmembrane</keyword>
<feature type="transmembrane region" description="Helical" evidence="1">
    <location>
        <begin position="79"/>
        <end position="99"/>
    </location>
</feature>
<dbReference type="OrthoDB" id="6364240at2"/>
<evidence type="ECO:0000256" key="1">
    <source>
        <dbReference type="SAM" id="Phobius"/>
    </source>
</evidence>
<evidence type="ECO:0000313" key="4">
    <source>
        <dbReference type="Proteomes" id="UP000243924"/>
    </source>
</evidence>
<dbReference type="RefSeq" id="WP_092388053.1">
    <property type="nucleotide sequence ID" value="NZ_LT629787.1"/>
</dbReference>
<sequence length="224" mass="24124">MFANHRPRWPLYALLGLLALLLLGLLQPIGIDELLHWGIALAGHSATLPTLLLLMAALMSFGLPGSLCFWLIAPFYSPLISVPVLVMGSVAGAAGAYALGHRVGSAVRPNRLARQVLTLLARRSDFLTQCALRILPAFPHAFINLAAGVLHLPLTSFLLAAVLGLSIKWLVYAYAVHGMVSARLAEQSLDLSTLLPLFGLAGLLLTGSLVRRHWLRADDHAPLR</sequence>
<organism evidence="3 4">
    <name type="scientific">Halopseudomonas salegens</name>
    <dbReference type="NCBI Taxonomy" id="1434072"/>
    <lineage>
        <taxon>Bacteria</taxon>
        <taxon>Pseudomonadati</taxon>
        <taxon>Pseudomonadota</taxon>
        <taxon>Gammaproteobacteria</taxon>
        <taxon>Pseudomonadales</taxon>
        <taxon>Pseudomonadaceae</taxon>
        <taxon>Halopseudomonas</taxon>
    </lineage>
</organism>
<proteinExistence type="predicted"/>
<dbReference type="AlphaFoldDB" id="A0A1H2H978"/>
<gene>
    <name evidence="3" type="ORF">SAMN05216210_2864</name>
</gene>
<evidence type="ECO:0000259" key="2">
    <source>
        <dbReference type="Pfam" id="PF09335"/>
    </source>
</evidence>
<dbReference type="STRING" id="1434072.SAMN05216210_2864"/>
<feature type="transmembrane region" description="Helical" evidence="1">
    <location>
        <begin position="52"/>
        <end position="72"/>
    </location>
</feature>
<dbReference type="Pfam" id="PF09335">
    <property type="entry name" value="VTT_dom"/>
    <property type="match status" value="1"/>
</dbReference>
<keyword evidence="4" id="KW-1185">Reference proteome</keyword>
<dbReference type="EMBL" id="LT629787">
    <property type="protein sequence ID" value="SDU28299.1"/>
    <property type="molecule type" value="Genomic_DNA"/>
</dbReference>
<feature type="transmembrane region" description="Helical" evidence="1">
    <location>
        <begin position="191"/>
        <end position="210"/>
    </location>
</feature>
<accession>A0A1H2H978</accession>
<feature type="domain" description="VTT" evidence="2">
    <location>
        <begin position="64"/>
        <end position="177"/>
    </location>
</feature>